<dbReference type="Proteomes" id="UP000549394">
    <property type="component" value="Unassembled WGS sequence"/>
</dbReference>
<dbReference type="InterPro" id="IPR011048">
    <property type="entry name" value="Haem_d1_sf"/>
</dbReference>
<dbReference type="InterPro" id="IPR052956">
    <property type="entry name" value="Mesenchyme-surface_protein"/>
</dbReference>
<organism evidence="3 4">
    <name type="scientific">Dimorphilus gyrociliatus</name>
    <dbReference type="NCBI Taxonomy" id="2664684"/>
    <lineage>
        <taxon>Eukaryota</taxon>
        <taxon>Metazoa</taxon>
        <taxon>Spiralia</taxon>
        <taxon>Lophotrochozoa</taxon>
        <taxon>Annelida</taxon>
        <taxon>Polychaeta</taxon>
        <taxon>Polychaeta incertae sedis</taxon>
        <taxon>Dinophilidae</taxon>
        <taxon>Dimorphilus</taxon>
    </lineage>
</organism>
<gene>
    <name evidence="3" type="ORF">DGYR_LOCUS8193</name>
</gene>
<dbReference type="InterPro" id="IPR055188">
    <property type="entry name" value="Choice_anch_I"/>
</dbReference>
<dbReference type="SUPFAM" id="SSF51004">
    <property type="entry name" value="C-terminal (heme d1) domain of cytochrome cd1-nitrite reductase"/>
    <property type="match status" value="1"/>
</dbReference>
<dbReference type="PANTHER" id="PTHR46928:SF1">
    <property type="entry name" value="MESENCHYME-SPECIFIC CELL SURFACE GLYCOPROTEIN"/>
    <property type="match status" value="1"/>
</dbReference>
<evidence type="ECO:0000259" key="2">
    <source>
        <dbReference type="Pfam" id="PF22494"/>
    </source>
</evidence>
<keyword evidence="1" id="KW-0472">Membrane</keyword>
<dbReference type="EMBL" id="CAJFCJ010000012">
    <property type="protein sequence ID" value="CAD5120034.1"/>
    <property type="molecule type" value="Genomic_DNA"/>
</dbReference>
<reference evidence="3 4" key="1">
    <citation type="submission" date="2020-08" db="EMBL/GenBank/DDBJ databases">
        <authorList>
            <person name="Hejnol A."/>
        </authorList>
    </citation>
    <scope>NUCLEOTIDE SEQUENCE [LARGE SCALE GENOMIC DNA]</scope>
</reference>
<keyword evidence="1" id="KW-0812">Transmembrane</keyword>
<dbReference type="OrthoDB" id="425936at2759"/>
<dbReference type="AlphaFoldDB" id="A0A7I8VX02"/>
<dbReference type="NCBIfam" id="NF038117">
    <property type="entry name" value="choice_anch_I"/>
    <property type="match status" value="1"/>
</dbReference>
<dbReference type="PANTHER" id="PTHR46928">
    <property type="entry name" value="MESENCHYME-SPECIFIC CELL SURFACE GLYCOPROTEIN"/>
    <property type="match status" value="1"/>
</dbReference>
<dbReference type="Gene3D" id="2.130.10.10">
    <property type="entry name" value="YVTN repeat-like/Quinoprotein amine dehydrogenase"/>
    <property type="match status" value="1"/>
</dbReference>
<sequence>MISKVAKVAKTLCSIQDLKNRFDWFQSNLFSFLQMAKLIVLSLIFGFALGEFNLKPLKTIYLPYEFDQSGSPQFDLFSAAAEQIGYHYGTRKAYAIGGAGLLHVVDLSSVNDAELIHSEHVDGEPNDLDICGNYIALSVRNDISVLPGKAVIFKVYQDSSKSMEKIHEIPIGNCPASSIVFTKDCKTLLVANEGEAGLDENGKFHDPEGSVTVINFKNESLLEYSVRTATFHKFNDRASEFLAKGVRWIYKGERSGEQLTFSHDIEPEYIVLSEDESIAYVVLQENNAIAKLDVSNAEFLDIIPLGYKDWSQSGFDASDKDGRINIQKWPIRGLYQPDGIRLFKHNGKPYLVTANEGDLKSYKLKHEGLTWAEMARGKVFVDGNMLDESVPENMREALSDDKKLGRLYLSLIDGKNPKTGLYENLYAYGGRSFTIWDPENEMEKIYDSGSDFENYHAKILPEVFNNHVGDRTHAPEDDFDVRSDDMGPEVEVVETAQIGNKTYFFVGNQRVSTVIVYSVENGKALVPKFEGLFRPGGTRKTWQQLFDNRDVGDTNTQDMKYIPAELSSNGNPLLLVSGSLSGTISVYEIQTGPLDCDIFMLDSEPLSRLKKETNSAVFYMGLETYLR</sequence>
<feature type="transmembrane region" description="Helical" evidence="1">
    <location>
        <begin position="29"/>
        <end position="49"/>
    </location>
</feature>
<proteinExistence type="predicted"/>
<keyword evidence="1" id="KW-1133">Transmembrane helix</keyword>
<evidence type="ECO:0000256" key="1">
    <source>
        <dbReference type="SAM" id="Phobius"/>
    </source>
</evidence>
<evidence type="ECO:0000313" key="4">
    <source>
        <dbReference type="Proteomes" id="UP000549394"/>
    </source>
</evidence>
<keyword evidence="4" id="KW-1185">Reference proteome</keyword>
<feature type="domain" description="Choice-of-anchor I" evidence="2">
    <location>
        <begin position="177"/>
        <end position="589"/>
    </location>
</feature>
<name>A0A7I8VX02_9ANNE</name>
<comment type="caution">
    <text evidence="3">The sequence shown here is derived from an EMBL/GenBank/DDBJ whole genome shotgun (WGS) entry which is preliminary data.</text>
</comment>
<accession>A0A7I8VX02</accession>
<dbReference type="InterPro" id="IPR015943">
    <property type="entry name" value="WD40/YVTN_repeat-like_dom_sf"/>
</dbReference>
<evidence type="ECO:0000313" key="3">
    <source>
        <dbReference type="EMBL" id="CAD5120034.1"/>
    </source>
</evidence>
<dbReference type="Pfam" id="PF22494">
    <property type="entry name" value="choice_anch_I"/>
    <property type="match status" value="1"/>
</dbReference>
<protein>
    <submittedName>
        <fullName evidence="3">DgyrCDS8615</fullName>
    </submittedName>
</protein>